<dbReference type="Gene3D" id="3.40.50.2000">
    <property type="entry name" value="Glycogen Phosphorylase B"/>
    <property type="match status" value="1"/>
</dbReference>
<dbReference type="SUPFAM" id="SSF53756">
    <property type="entry name" value="UDP-Glycosyltransferase/glycogen phosphorylase"/>
    <property type="match status" value="1"/>
</dbReference>
<protein>
    <submittedName>
        <fullName evidence="3">Uncharacterized protein</fullName>
    </submittedName>
</protein>
<keyword evidence="4" id="KW-1185">Reference proteome</keyword>
<dbReference type="EMBL" id="AP023174">
    <property type="protein sequence ID" value="BCF89415.1"/>
    <property type="molecule type" value="Genomic_DNA"/>
</dbReference>
<organism evidence="3 4">
    <name type="scientific">Paraburkholderia largidicola</name>
    <dbReference type="NCBI Taxonomy" id="3014751"/>
    <lineage>
        <taxon>Bacteria</taxon>
        <taxon>Pseudomonadati</taxon>
        <taxon>Pseudomonadota</taxon>
        <taxon>Betaproteobacteria</taxon>
        <taxon>Burkholderiales</taxon>
        <taxon>Burkholderiaceae</taxon>
        <taxon>Paraburkholderia</taxon>
    </lineage>
</organism>
<dbReference type="GO" id="GO:0005829">
    <property type="term" value="C:cytosol"/>
    <property type="evidence" value="ECO:0007669"/>
    <property type="project" value="TreeGrafter"/>
</dbReference>
<evidence type="ECO:0000256" key="2">
    <source>
        <dbReference type="ARBA" id="ARBA00022679"/>
    </source>
</evidence>
<sequence>MASQYITRDMKRLVKWVAPRLASRLSAALRATSVPQARPSGPRLLDEALSVAQRKFDETHALAAEQVANVAKNSAVVIVCEAPFDNVSLLVEELISEKVTLGEIVVVDATAEEPRLVAIRDHIAAWRRMLPLTRFTVVPYSRQEFRFPHAIEQGWRATKHRYVWIAGRYFVPLPGCFEYLVKTQIVEGENALVVAHVCNPDGTLRAGQVDSAALASDVRAKMLSGESFDLLNNLARPSHAFDSEPDLQQAGAFLPGIFGGPASMLAAPSATLLDDCFITNAAVVDFALTRQAAGISVVRAKAAAAWSTRTEVLDAAAPWEVIHDWRWLLDKRAETVGDSERIELVCPFHRGDVVLSMLVALEAVARGKKIRVHVATGLVEWAKQFGAGIDVEAVPVPVASAEETYPQLLASYLHVSQRSDASPRIARCHPSRGLSETGQNLVEYILEEVGLPTDTLLPNSRLRASADEQRVAEQVLQQFGRNVVFVHPLGGWSLKSIPAHVMLELAELVHEAGYKLIQIGGASDRRVDGCDGAILQNFMPSQWSEILTNGRALVGVDSWTAHFGALLDLPQVCLYGSTHPKHVYTKPWFAKQSSECLVLAPIVNCSPCNSLTCISFPERNYCTGYAIDREALRDFLANKVARPDDKNSSTH</sequence>
<dbReference type="PANTHER" id="PTHR30160">
    <property type="entry name" value="TETRAACYLDISACCHARIDE 4'-KINASE-RELATED"/>
    <property type="match status" value="1"/>
</dbReference>
<evidence type="ECO:0000313" key="3">
    <source>
        <dbReference type="EMBL" id="BCF89415.1"/>
    </source>
</evidence>
<dbReference type="InterPro" id="IPR051199">
    <property type="entry name" value="LPS_LOS_Heptosyltrfase"/>
</dbReference>
<dbReference type="InterPro" id="IPR002201">
    <property type="entry name" value="Glyco_trans_9"/>
</dbReference>
<proteinExistence type="predicted"/>
<keyword evidence="1" id="KW-0328">Glycosyltransferase</keyword>
<keyword evidence="2" id="KW-0808">Transferase</keyword>
<dbReference type="AlphaFoldDB" id="A0A7I8BLR1"/>
<dbReference type="GO" id="GO:0008713">
    <property type="term" value="F:ADP-heptose-lipopolysaccharide heptosyltransferase activity"/>
    <property type="evidence" value="ECO:0007669"/>
    <property type="project" value="TreeGrafter"/>
</dbReference>
<dbReference type="Pfam" id="PF01075">
    <property type="entry name" value="Glyco_transf_9"/>
    <property type="match status" value="1"/>
</dbReference>
<dbReference type="KEGG" id="plad:PPGU16_24820"/>
<name>A0A7I8BLR1_9BURK</name>
<gene>
    <name evidence="3" type="ORF">PPGU16_24820</name>
</gene>
<evidence type="ECO:0000256" key="1">
    <source>
        <dbReference type="ARBA" id="ARBA00022676"/>
    </source>
</evidence>
<accession>A0A7I8BLR1</accession>
<dbReference type="Proteomes" id="UP000510888">
    <property type="component" value="Chromosome 1"/>
</dbReference>
<dbReference type="GO" id="GO:0009244">
    <property type="term" value="P:lipopolysaccharide core region biosynthetic process"/>
    <property type="evidence" value="ECO:0007669"/>
    <property type="project" value="TreeGrafter"/>
</dbReference>
<evidence type="ECO:0000313" key="4">
    <source>
        <dbReference type="Proteomes" id="UP000510888"/>
    </source>
</evidence>
<reference evidence="3 4" key="1">
    <citation type="journal article" date="2020" name="Genes (Basel)">
        <title>Genomic Comparison of Insect Gut Symbionts from Divergent Burkholderia Subclades.</title>
        <authorList>
            <person name="Takeshita K."/>
            <person name="Kikuchi Y."/>
        </authorList>
    </citation>
    <scope>NUCLEOTIDE SEQUENCE [LARGE SCALE GENOMIC DNA]</scope>
    <source>
        <strain evidence="3 4">PGU16</strain>
    </source>
</reference>